<proteinExistence type="predicted"/>
<dbReference type="EMBL" id="WBMS02000041">
    <property type="protein sequence ID" value="MWA05759.1"/>
    <property type="molecule type" value="Genomic_DNA"/>
</dbReference>
<dbReference type="InterPro" id="IPR049445">
    <property type="entry name" value="TetR_SbtR-like_C"/>
</dbReference>
<accession>A0A6I4MSQ1</accession>
<protein>
    <recommendedName>
        <fullName evidence="1">Transcriptional regulator SbtR-like C-terminal domain-containing protein</fullName>
    </recommendedName>
</protein>
<organism evidence="2 3">
    <name type="scientific">Actinomadura physcomitrii</name>
    <dbReference type="NCBI Taxonomy" id="2650748"/>
    <lineage>
        <taxon>Bacteria</taxon>
        <taxon>Bacillati</taxon>
        <taxon>Actinomycetota</taxon>
        <taxon>Actinomycetes</taxon>
        <taxon>Streptosporangiales</taxon>
        <taxon>Thermomonosporaceae</taxon>
        <taxon>Actinomadura</taxon>
    </lineage>
</organism>
<evidence type="ECO:0000313" key="3">
    <source>
        <dbReference type="Proteomes" id="UP000462055"/>
    </source>
</evidence>
<dbReference type="Gene3D" id="1.10.357.10">
    <property type="entry name" value="Tetracycline Repressor, domain 2"/>
    <property type="match status" value="1"/>
</dbReference>
<evidence type="ECO:0000259" key="1">
    <source>
        <dbReference type="Pfam" id="PF21597"/>
    </source>
</evidence>
<keyword evidence="3" id="KW-1185">Reference proteome</keyword>
<dbReference type="Proteomes" id="UP000462055">
    <property type="component" value="Unassembled WGS sequence"/>
</dbReference>
<dbReference type="AlphaFoldDB" id="A0A6I4MSQ1"/>
<name>A0A6I4MSQ1_9ACTN</name>
<sequence length="100" mass="10825">MDEWELGAEDPRGAYGTARRRCRTETELSASCQGIRVLPGMRDAAAKLLSRAQDAGAIRPDLTVTELLCVTNGIAVAAEQRPPDTPRLLTLLIEGLQQHA</sequence>
<dbReference type="SUPFAM" id="SSF48498">
    <property type="entry name" value="Tetracyclin repressor-like, C-terminal domain"/>
    <property type="match status" value="1"/>
</dbReference>
<evidence type="ECO:0000313" key="2">
    <source>
        <dbReference type="EMBL" id="MWA05759.1"/>
    </source>
</evidence>
<feature type="domain" description="Transcriptional regulator SbtR-like C-terminal" evidence="1">
    <location>
        <begin position="40"/>
        <end position="97"/>
    </location>
</feature>
<comment type="caution">
    <text evidence="2">The sequence shown here is derived from an EMBL/GenBank/DDBJ whole genome shotgun (WGS) entry which is preliminary data.</text>
</comment>
<dbReference type="Pfam" id="PF21597">
    <property type="entry name" value="TetR_C_43"/>
    <property type="match status" value="1"/>
</dbReference>
<reference evidence="2" key="1">
    <citation type="submission" date="2019-12" db="EMBL/GenBank/DDBJ databases">
        <title>Actinomadura physcomitrii sp. nov., a novel actinomycete isolated from moss [Physcomitrium sphaericum (Ludw) Fuernr].</title>
        <authorList>
            <person name="Zhuang X."/>
        </authorList>
    </citation>
    <scope>NUCLEOTIDE SEQUENCE [LARGE SCALE GENOMIC DNA]</scope>
    <source>
        <strain evidence="2">LD22</strain>
    </source>
</reference>
<gene>
    <name evidence="2" type="ORF">F8568_036465</name>
</gene>
<dbReference type="RefSeq" id="WP_151598184.1">
    <property type="nucleotide sequence ID" value="NZ_WBMS02000041.1"/>
</dbReference>
<dbReference type="InterPro" id="IPR036271">
    <property type="entry name" value="Tet_transcr_reg_TetR-rel_C_sf"/>
</dbReference>